<dbReference type="HAMAP" id="MF_00338">
    <property type="entry name" value="UPF0145"/>
    <property type="match status" value="1"/>
</dbReference>
<dbReference type="RefSeq" id="WP_238895075.1">
    <property type="nucleotide sequence ID" value="NZ_JAKOGG010000002.1"/>
</dbReference>
<dbReference type="InterPro" id="IPR002765">
    <property type="entry name" value="UPF0145_YbjQ-like"/>
</dbReference>
<organism evidence="3 4">
    <name type="scientific">Shewanella electrica</name>
    <dbReference type="NCBI Taxonomy" id="515560"/>
    <lineage>
        <taxon>Bacteria</taxon>
        <taxon>Pseudomonadati</taxon>
        <taxon>Pseudomonadota</taxon>
        <taxon>Gammaproteobacteria</taxon>
        <taxon>Alteromonadales</taxon>
        <taxon>Shewanellaceae</taxon>
        <taxon>Shewanella</taxon>
    </lineage>
</organism>
<keyword evidence="4" id="KW-1185">Reference proteome</keyword>
<evidence type="ECO:0000313" key="4">
    <source>
        <dbReference type="Proteomes" id="UP001201549"/>
    </source>
</evidence>
<gene>
    <name evidence="3" type="ORF">L9G74_04480</name>
</gene>
<dbReference type="SUPFAM" id="SSF117782">
    <property type="entry name" value="YbjQ-like"/>
    <property type="match status" value="1"/>
</dbReference>
<comment type="caution">
    <text evidence="3">The sequence shown here is derived from an EMBL/GenBank/DDBJ whole genome shotgun (WGS) entry which is preliminary data.</text>
</comment>
<evidence type="ECO:0000313" key="3">
    <source>
        <dbReference type="EMBL" id="MCS4555684.1"/>
    </source>
</evidence>
<dbReference type="Proteomes" id="UP001201549">
    <property type="component" value="Unassembled WGS sequence"/>
</dbReference>
<sequence>MKIVTTDTISGYQVSATLGVVNGSVVRSKHLGRDIMAGLKTLIGGEIKGYTEMLTEARQIAIERMIAQAEQLDADAVVNVRFTTSAIMNGMSEMLAYGTAVKLTPA</sequence>
<dbReference type="InterPro" id="IPR035439">
    <property type="entry name" value="UPF0145_dom_sf"/>
</dbReference>
<accession>A0ABT2FH87</accession>
<evidence type="ECO:0000256" key="2">
    <source>
        <dbReference type="HAMAP-Rule" id="MF_00338"/>
    </source>
</evidence>
<dbReference type="Pfam" id="PF01906">
    <property type="entry name" value="YbjQ_1"/>
    <property type="match status" value="1"/>
</dbReference>
<evidence type="ECO:0000256" key="1">
    <source>
        <dbReference type="ARBA" id="ARBA00010751"/>
    </source>
</evidence>
<comment type="similarity">
    <text evidence="1 2">Belongs to the UPF0145 family.</text>
</comment>
<name>A0ABT2FH87_9GAMM</name>
<dbReference type="PANTHER" id="PTHR34068:SF2">
    <property type="entry name" value="UPF0145 PROTEIN SCO3412"/>
    <property type="match status" value="1"/>
</dbReference>
<protein>
    <recommendedName>
        <fullName evidence="2">UPF0145 protein L9G74_04480</fullName>
    </recommendedName>
</protein>
<reference evidence="4" key="2">
    <citation type="submission" date="2023-07" db="EMBL/GenBank/DDBJ databases">
        <title>Shewanella mangrovi sp. nov., an acetaldehyde- degrading bacterium isolated from mangrove sediment.</title>
        <authorList>
            <person name="Liu Y."/>
        </authorList>
    </citation>
    <scope>NUCLEOTIDE SEQUENCE [LARGE SCALE GENOMIC DNA]</scope>
    <source>
        <strain evidence="4">C32</strain>
    </source>
</reference>
<dbReference type="EMBL" id="JAKOGG010000002">
    <property type="protein sequence ID" value="MCS4555684.1"/>
    <property type="molecule type" value="Genomic_DNA"/>
</dbReference>
<dbReference type="PANTHER" id="PTHR34068">
    <property type="entry name" value="UPF0145 PROTEIN YBJQ"/>
    <property type="match status" value="1"/>
</dbReference>
<reference evidence="3 4" key="1">
    <citation type="submission" date="2022-02" db="EMBL/GenBank/DDBJ databases">
        <authorList>
            <person name="Zhuang L."/>
        </authorList>
    </citation>
    <scope>NUCLEOTIDE SEQUENCE [LARGE SCALE GENOMIC DNA]</scope>
    <source>
        <strain evidence="3 4">C32</strain>
    </source>
</reference>
<dbReference type="Gene3D" id="3.30.110.70">
    <property type="entry name" value="Hypothetical protein apc22750. Chain B"/>
    <property type="match status" value="1"/>
</dbReference>
<proteinExistence type="inferred from homology"/>